<reference evidence="1 2" key="1">
    <citation type="submission" date="2016-04" db="EMBL/GenBank/DDBJ databases">
        <title>Draft Genome Sequences of Staphylococcus capitis Strain H36, S. capitis Strain H65, S. cohnii Strain H62, S. hominis Strain H69, Mycobacterium iranicum Strain H39, Plantibacter sp. Strain H53, Pseudomonas oryzihabitans Strain H72, and Microbacterium sp. Strain H83, isolated from residential settings.</title>
        <authorList>
            <person name="Lymperopoulou D."/>
            <person name="Adams R.I."/>
            <person name="Lindow S."/>
            <person name="Coil D.A."/>
            <person name="Jospin G."/>
            <person name="Eisen J.A."/>
        </authorList>
    </citation>
    <scope>NUCLEOTIDE SEQUENCE [LARGE SCALE GENOMIC DNA]</scope>
    <source>
        <strain evidence="1 2">H39</strain>
    </source>
</reference>
<evidence type="ECO:0000313" key="2">
    <source>
        <dbReference type="Proteomes" id="UP000078396"/>
    </source>
</evidence>
<dbReference type="AlphaFoldDB" id="A0A178M5A3"/>
<name>A0A178M5A3_MYCIR</name>
<sequence length="300" mass="32497">MGDSVPEPGHARIGVAITTVGRWAALRELLGDLASQTRPPHVVGIAHHDSAGSSELDAVVAPFADTLQIRTVVSPRGISNGRNAAAAAIADDVDWLWFPNDTSRVDTDFLERIGRHCRPPTTVIAVQLVDSEGPRNPLPAPGAEPTRRTVWGAMEPATLFRRDVFEAVGGWNLALGSGADTPWQSGEGPDLLLRMADRGDLSVAWVGDIVVHAQTEFAHLPPEERRRKQRSYGRGAGYVLRTWDYPLWYKAAHLVAAALMPIRNPKKFGVSESFALLVGRIEGVLGRTFSTKGGNQAILR</sequence>
<gene>
    <name evidence="1" type="ORF">A4X20_01220</name>
</gene>
<protein>
    <submittedName>
        <fullName evidence="1">Glycosyltransferase</fullName>
    </submittedName>
</protein>
<dbReference type="Proteomes" id="UP000078396">
    <property type="component" value="Unassembled WGS sequence"/>
</dbReference>
<evidence type="ECO:0000313" key="1">
    <source>
        <dbReference type="EMBL" id="OAN42353.1"/>
    </source>
</evidence>
<dbReference type="SUPFAM" id="SSF53448">
    <property type="entry name" value="Nucleotide-diphospho-sugar transferases"/>
    <property type="match status" value="1"/>
</dbReference>
<organism evidence="1 2">
    <name type="scientific">Mycolicibacterium iranicum</name>
    <name type="common">Mycobacterium iranicum</name>
    <dbReference type="NCBI Taxonomy" id="912594"/>
    <lineage>
        <taxon>Bacteria</taxon>
        <taxon>Bacillati</taxon>
        <taxon>Actinomycetota</taxon>
        <taxon>Actinomycetes</taxon>
        <taxon>Mycobacteriales</taxon>
        <taxon>Mycobacteriaceae</taxon>
        <taxon>Mycolicibacterium</taxon>
    </lineage>
</organism>
<dbReference type="EMBL" id="LWCS01000001">
    <property type="protein sequence ID" value="OAN42353.1"/>
    <property type="molecule type" value="Genomic_DNA"/>
</dbReference>
<comment type="caution">
    <text evidence="1">The sequence shown here is derived from an EMBL/GenBank/DDBJ whole genome shotgun (WGS) entry which is preliminary data.</text>
</comment>
<accession>A0A178M5A3</accession>
<keyword evidence="1" id="KW-0808">Transferase</keyword>
<dbReference type="InterPro" id="IPR029044">
    <property type="entry name" value="Nucleotide-diphossugar_trans"/>
</dbReference>
<dbReference type="OrthoDB" id="5174363at2"/>
<dbReference type="GO" id="GO:0016740">
    <property type="term" value="F:transferase activity"/>
    <property type="evidence" value="ECO:0007669"/>
    <property type="project" value="UniProtKB-KW"/>
</dbReference>
<proteinExistence type="predicted"/>
<dbReference type="Gene3D" id="3.90.550.10">
    <property type="entry name" value="Spore Coat Polysaccharide Biosynthesis Protein SpsA, Chain A"/>
    <property type="match status" value="1"/>
</dbReference>
<dbReference type="RefSeq" id="WP_064279686.1">
    <property type="nucleotide sequence ID" value="NZ_LWCS01000001.1"/>
</dbReference>